<comment type="similarity">
    <text evidence="2">Belongs to the misato family.</text>
</comment>
<evidence type="ECO:0000256" key="1">
    <source>
        <dbReference type="ARBA" id="ARBA00004173"/>
    </source>
</evidence>
<evidence type="ECO:0000259" key="5">
    <source>
        <dbReference type="Pfam" id="PF10644"/>
    </source>
</evidence>
<evidence type="ECO:0000313" key="7">
    <source>
        <dbReference type="EMBL" id="KAK7496885.1"/>
    </source>
</evidence>
<feature type="region of interest" description="Disordered" evidence="4">
    <location>
        <begin position="123"/>
        <end position="145"/>
    </location>
</feature>
<dbReference type="PANTHER" id="PTHR13391">
    <property type="entry name" value="MITOCHONDRIAL DISTRIBUTION REGULATOR MISATO"/>
    <property type="match status" value="1"/>
</dbReference>
<dbReference type="PANTHER" id="PTHR13391:SF0">
    <property type="entry name" value="PROTEIN MISATO HOMOLOG 1"/>
    <property type="match status" value="1"/>
</dbReference>
<protein>
    <submittedName>
        <fullName evidence="7">Uncharacterized protein</fullName>
    </submittedName>
</protein>
<dbReference type="InterPro" id="IPR036525">
    <property type="entry name" value="Tubulin/FtsZ_GTPase_sf"/>
</dbReference>
<keyword evidence="3" id="KW-0496">Mitochondrion</keyword>
<sequence>MTGREIVTLQLGHYANFTGSHWWNAQEAAFVYDPKVLQAFPKEINHDLLFREGQTQKGQVTFTPRLVALDLRGSLNTLRKEGTLYGEASEEEVKWSGDVTLHQSAAGPKNEFLDDIEKAEEAEDVEWKRHRGQAGDEVRDGDEVEDASKTDKAMEVAEEAVFGQKFYQLDDQVRVWSDYLSVHLHPRSVQILQDYSLASEDEPFNVFGVGQQALCGEVWDDLEDRLRFFTEECDLLQGFHILFDAHNSFGGATARVLHYLKDEFPGKAVLALPVSPAILPDQTAKHRATRIINSALCVGMCASQSSLYVPLCLATSLWRNLGVPRDFPLLSYNPELNYHTSAILSAALDTMTFPYRQETNPLHLWDITTSFSSIGRKVAALSSSLPMPLLETGTFMDMLMSPHEAGALWHSLTPSVTRQAHPSFHSCVVRGVPPNKVKRDRAASSPRLSSRCDTVQDILQLYLAETYPQSMNAGSVMRDPIDVSSPFPHIFQPQVTRAGLVSSTLRHPKCGVKSVPMMTSLQSSSDVGHYVSSLHAEASRFTIRRHHHFLEAGLEEEEFVETLDTLHQLADCYM</sequence>
<evidence type="ECO:0000259" key="6">
    <source>
        <dbReference type="Pfam" id="PF14881"/>
    </source>
</evidence>
<dbReference type="CDD" id="cd06060">
    <property type="entry name" value="misato"/>
    <property type="match status" value="1"/>
</dbReference>
<evidence type="ECO:0000313" key="8">
    <source>
        <dbReference type="Proteomes" id="UP001519460"/>
    </source>
</evidence>
<dbReference type="InterPro" id="IPR019605">
    <property type="entry name" value="Misato_II_tubulin-like"/>
</dbReference>
<gene>
    <name evidence="7" type="ORF">BaRGS_00011865</name>
</gene>
<keyword evidence="8" id="KW-1185">Reference proteome</keyword>
<reference evidence="7 8" key="1">
    <citation type="journal article" date="2023" name="Sci. Data">
        <title>Genome assembly of the Korean intertidal mud-creeper Batillaria attramentaria.</title>
        <authorList>
            <person name="Patra A.K."/>
            <person name="Ho P.T."/>
            <person name="Jun S."/>
            <person name="Lee S.J."/>
            <person name="Kim Y."/>
            <person name="Won Y.J."/>
        </authorList>
    </citation>
    <scope>NUCLEOTIDE SEQUENCE [LARGE SCALE GENOMIC DNA]</scope>
    <source>
        <strain evidence="7">Wonlab-2016</strain>
    </source>
</reference>
<dbReference type="InterPro" id="IPR049942">
    <property type="entry name" value="DML1/Misato"/>
</dbReference>
<dbReference type="EMBL" id="JACVVK020000063">
    <property type="protein sequence ID" value="KAK7496885.1"/>
    <property type="molecule type" value="Genomic_DNA"/>
</dbReference>
<feature type="domain" description="Misato Segment II tubulin-like" evidence="5">
    <location>
        <begin position="4"/>
        <end position="118"/>
    </location>
</feature>
<name>A0ABD0LC72_9CAEN</name>
<comment type="subcellular location">
    <subcellularLocation>
        <location evidence="1">Mitochondrion</location>
    </subcellularLocation>
</comment>
<dbReference type="Pfam" id="PF10644">
    <property type="entry name" value="Misat_Tub_SegII"/>
    <property type="match status" value="1"/>
</dbReference>
<dbReference type="Gene3D" id="3.40.50.1440">
    <property type="entry name" value="Tubulin/FtsZ, GTPase domain"/>
    <property type="match status" value="1"/>
</dbReference>
<dbReference type="AlphaFoldDB" id="A0ABD0LC72"/>
<comment type="caution">
    <text evidence="7">The sequence shown here is derived from an EMBL/GenBank/DDBJ whole genome shotgun (WGS) entry which is preliminary data.</text>
</comment>
<organism evidence="7 8">
    <name type="scientific">Batillaria attramentaria</name>
    <dbReference type="NCBI Taxonomy" id="370345"/>
    <lineage>
        <taxon>Eukaryota</taxon>
        <taxon>Metazoa</taxon>
        <taxon>Spiralia</taxon>
        <taxon>Lophotrochozoa</taxon>
        <taxon>Mollusca</taxon>
        <taxon>Gastropoda</taxon>
        <taxon>Caenogastropoda</taxon>
        <taxon>Sorbeoconcha</taxon>
        <taxon>Cerithioidea</taxon>
        <taxon>Batillariidae</taxon>
        <taxon>Batillaria</taxon>
    </lineage>
</organism>
<dbReference type="InterPro" id="IPR029209">
    <property type="entry name" value="DML1/Misato_tubulin"/>
</dbReference>
<evidence type="ECO:0000256" key="3">
    <source>
        <dbReference type="ARBA" id="ARBA00023128"/>
    </source>
</evidence>
<proteinExistence type="inferred from homology"/>
<evidence type="ECO:0000256" key="2">
    <source>
        <dbReference type="ARBA" id="ARBA00008507"/>
    </source>
</evidence>
<feature type="domain" description="DML1/Misato tubulin" evidence="6">
    <location>
        <begin position="171"/>
        <end position="356"/>
    </location>
</feature>
<accession>A0ABD0LC72</accession>
<evidence type="ECO:0000256" key="4">
    <source>
        <dbReference type="SAM" id="MobiDB-lite"/>
    </source>
</evidence>
<dbReference type="Proteomes" id="UP001519460">
    <property type="component" value="Unassembled WGS sequence"/>
</dbReference>
<dbReference type="Pfam" id="PF14881">
    <property type="entry name" value="Tubulin_3"/>
    <property type="match status" value="1"/>
</dbReference>
<dbReference type="SUPFAM" id="SSF52490">
    <property type="entry name" value="Tubulin nucleotide-binding domain-like"/>
    <property type="match status" value="1"/>
</dbReference>
<dbReference type="GO" id="GO:0005739">
    <property type="term" value="C:mitochondrion"/>
    <property type="evidence" value="ECO:0007669"/>
    <property type="project" value="UniProtKB-SubCell"/>
</dbReference>